<gene>
    <name evidence="10" type="ORF">X943_000653</name>
</gene>
<dbReference type="GO" id="GO:0003723">
    <property type="term" value="F:RNA binding"/>
    <property type="evidence" value="ECO:0007669"/>
    <property type="project" value="UniProtKB-UniRule"/>
</dbReference>
<dbReference type="GO" id="GO:0016787">
    <property type="term" value="F:hydrolase activity"/>
    <property type="evidence" value="ECO:0007669"/>
    <property type="project" value="UniProtKB-KW"/>
</dbReference>
<comment type="function">
    <text evidence="5">RNA helicase.</text>
</comment>
<keyword evidence="8" id="KW-0732">Signal</keyword>
<comment type="domain">
    <text evidence="5">The Q motif is unique to and characteristic of the DEAD box family of RNA helicases and controls ATP binding and hydrolysis.</text>
</comment>
<dbReference type="PROSITE" id="PS51194">
    <property type="entry name" value="HELICASE_CTER"/>
    <property type="match status" value="1"/>
</dbReference>
<evidence type="ECO:0000256" key="2">
    <source>
        <dbReference type="ARBA" id="ARBA00022801"/>
    </source>
</evidence>
<evidence type="ECO:0000259" key="9">
    <source>
        <dbReference type="PROSITE" id="PS51194"/>
    </source>
</evidence>
<feature type="coiled-coil region" evidence="6">
    <location>
        <begin position="694"/>
        <end position="721"/>
    </location>
</feature>
<feature type="compositionally biased region" description="Basic residues" evidence="7">
    <location>
        <begin position="97"/>
        <end position="107"/>
    </location>
</feature>
<feature type="compositionally biased region" description="Basic and acidic residues" evidence="7">
    <location>
        <begin position="315"/>
        <end position="326"/>
    </location>
</feature>
<accession>A0AAD9GAE4</accession>
<dbReference type="EC" id="3.6.4.13" evidence="5"/>
<proteinExistence type="inferred from homology"/>
<keyword evidence="2 5" id="KW-0378">Hydrolase</keyword>
<dbReference type="InterPro" id="IPR027417">
    <property type="entry name" value="P-loop_NTPase"/>
</dbReference>
<evidence type="ECO:0000256" key="8">
    <source>
        <dbReference type="SAM" id="SignalP"/>
    </source>
</evidence>
<keyword evidence="3 5" id="KW-0067">ATP-binding</keyword>
<dbReference type="Gene3D" id="3.40.50.300">
    <property type="entry name" value="P-loop containing nucleotide triphosphate hydrolases"/>
    <property type="match status" value="2"/>
</dbReference>
<feature type="domain" description="Helicase C-terminal" evidence="9">
    <location>
        <begin position="898"/>
        <end position="1075"/>
    </location>
</feature>
<keyword evidence="1 5" id="KW-0547">Nucleotide-binding</keyword>
<dbReference type="InterPro" id="IPR001650">
    <property type="entry name" value="Helicase_C-like"/>
</dbReference>
<dbReference type="Proteomes" id="UP001195914">
    <property type="component" value="Unassembled WGS sequence"/>
</dbReference>
<reference evidence="10" key="1">
    <citation type="journal article" date="2014" name="Nucleic Acids Res.">
        <title>The evolutionary dynamics of variant antigen genes in Babesia reveal a history of genomic innovation underlying host-parasite interaction.</title>
        <authorList>
            <person name="Jackson A.P."/>
            <person name="Otto T.D."/>
            <person name="Darby A."/>
            <person name="Ramaprasad A."/>
            <person name="Xia D."/>
            <person name="Echaide I.E."/>
            <person name="Farber M."/>
            <person name="Gahlot S."/>
            <person name="Gamble J."/>
            <person name="Gupta D."/>
            <person name="Gupta Y."/>
            <person name="Jackson L."/>
            <person name="Malandrin L."/>
            <person name="Malas T.B."/>
            <person name="Moussa E."/>
            <person name="Nair M."/>
            <person name="Reid A.J."/>
            <person name="Sanders M."/>
            <person name="Sharma J."/>
            <person name="Tracey A."/>
            <person name="Quail M.A."/>
            <person name="Weir W."/>
            <person name="Wastling J.M."/>
            <person name="Hall N."/>
            <person name="Willadsen P."/>
            <person name="Lingelbach K."/>
            <person name="Shiels B."/>
            <person name="Tait A."/>
            <person name="Berriman M."/>
            <person name="Allred D.R."/>
            <person name="Pain A."/>
        </authorList>
    </citation>
    <scope>NUCLEOTIDE SEQUENCE</scope>
    <source>
        <strain evidence="10">1802A</strain>
    </source>
</reference>
<feature type="signal peptide" evidence="8">
    <location>
        <begin position="1"/>
        <end position="15"/>
    </location>
</feature>
<dbReference type="GO" id="GO:0003724">
    <property type="term" value="F:RNA helicase activity"/>
    <property type="evidence" value="ECO:0007669"/>
    <property type="project" value="UniProtKB-EC"/>
</dbReference>
<sequence>MFLCSLFVLAPCCGSLIHMHRNGCSHNRNWCRFSGSLDNRLSPVIEPPNNVSDIATTCNRFRSSAMPMCFVLSDPPRSNHIDTVEASRKTSPAGKRDARHKGGKIGKQKQNAKNNEVLPARVLDDNRNLKSTRSNQGRGFYERGYPQKNEFHNYEGYGNSNLHNKSSNKYIFDRPFTRSRGQGEDRWLTKPMGAIPEPTKEFNEGINIRRNMYNNVDSNPKRDEIEFEKAQQFGSRKYSGPGKKDHIDAQISTFNRKIAKENQKVMRSTTERLNPLLNLIAHSNQKNQKLHLSIEAQQRIKALTKGGMRAIQGDKAKNTQTGKKENTLNPTPVRPGRDKGLANTKAPVPGGDKAAAVKGAKHEQDHAASNILTATKSLTFSVSEFNMLPIDAPGIRRLELGCSKNEAGFSLKESQASKQCLKDKISQLRSAGFDGVVDMNSLFGETAKVFHDNANATKDEQTSTDFSSLGITNSGLVKALQKKGIFKSTSTQGKYIPALTSFLANEQRCNDPMRCMAIHAPTGSGKTLAYMLPLLQCVLSVETPCLTDPSGAFVDKSDFLRYIGSLFNENIIVLAPSVELSVQSHMVMKDVYRTYESVIGKDDASINCKESKVTSAAGGNTDLFKAIGATILRKATETVGKGTSYGTVDHANACIDVDSVTNAIDGGSTSSNTALKFKVTAMMKPILLIGNANVAHQKRALKELKAQQAEMRKKAIDAVNKIYSSGSPSNAVGVLPLPELQRVVGVLFTTPGRSFSLWQKHKALDLQGTRYCVVDEYDGFLRLKRTRDPATGEETEDVENTRVRDVLDAMLAKPRGSVSSLGDRTAKYVICLSASKMKNVPESFGRLASVPLASVEPSQEGPGCNSSTEDLPDTEYETPKNILHTMCLYSVPDAKLSQLRKVLHAFPYEKSALVFCNSNGTAEFLESYLRSKFPGSEVALLNCRQGKLERKKSFQSVLQSNIDTVLRSQAKKGGSTPVRHIVISTQLNSRGIDYSGFSHVIHYDLPHGMCFIVVCNHVADVTTYLHRSGRIGRAGNPGICVSLVELRHLPIFQRVICRHLPASVYNVEVFKGYLFRSLVTMDIFPADASFFRSANYWSNFYSNPKLRDFDWYGSMDDFLGTFNRCLASKVPFDAALGFDTNPAHAVVINVGCGNSMLPFKLFELGYTTIYNIDFCSKVLDEMRAKDHKGSMNWLQIDVSKDAYGDLGSDICNKFQGRPKVVIDKAFLDAYVSVGEGESLDVVRERAKSYIGTTLSFMAGDDVFLIFSLAQDYVVAELVRNLLFKDVYLDIYPLYKSDASKAHLVQFLFVIYKRPAGSSCDKPSVRRKQCLMAELPNLPFEEFEVGSLPKRIRVAKGALYLAPNIQEYSPGRRLTFDIYPKDLQSQVCFTAALYDCVNAGNAQIYTAAIIVPTGQEHFWQYSCSDGNEELAYQASARRVIILWLKFSSSGNSSLANKGIVNPFDACFGDEALMSYIRDYMSDILLKLSLNGTDHVTILKAGESSAIRAPRRVGSSMYAGDIVIHEILGESDCPLVQSGEVVIRQMVFSCSPQTVQSEIRCYVDEEGQTRFLDDRAPNEYLTAIILAMAFLPEGKGILSILGSGSGTLPTLLRRLFETRVIHAVEIDDIVTELARTYFGYSPDAATRLEGRRLEPYNGEGSRLLQVSGDAADYIDYVSTGNHDIACFVIDINNVLDGAANDAGEVYQLSKQLLMSPHPQFLGTEILESIVCVLKKSNGVLIVNVLTRSDTVLERVLSRLSTKFAWVGVLRMPSDINKVVVCLVHPTQDASTKFCEFVTKLSRGSDLDLIASAEDWKNSLSVF</sequence>
<evidence type="ECO:0000256" key="5">
    <source>
        <dbReference type="RuleBase" id="RU365068"/>
    </source>
</evidence>
<reference evidence="10" key="2">
    <citation type="submission" date="2021-05" db="EMBL/GenBank/DDBJ databases">
        <authorList>
            <person name="Pain A."/>
        </authorList>
    </citation>
    <scope>NUCLEOTIDE SEQUENCE</scope>
    <source>
        <strain evidence="10">1802A</strain>
    </source>
</reference>
<comment type="catalytic activity">
    <reaction evidence="5">
        <text>ATP + H2O = ADP + phosphate + H(+)</text>
        <dbReference type="Rhea" id="RHEA:13065"/>
        <dbReference type="ChEBI" id="CHEBI:15377"/>
        <dbReference type="ChEBI" id="CHEBI:15378"/>
        <dbReference type="ChEBI" id="CHEBI:30616"/>
        <dbReference type="ChEBI" id="CHEBI:43474"/>
        <dbReference type="ChEBI" id="CHEBI:456216"/>
        <dbReference type="EC" id="3.6.4.13"/>
    </reaction>
</comment>
<feature type="region of interest" description="Disordered" evidence="7">
    <location>
        <begin position="175"/>
        <end position="199"/>
    </location>
</feature>
<dbReference type="Pfam" id="PF00271">
    <property type="entry name" value="Helicase_C"/>
    <property type="match status" value="1"/>
</dbReference>
<evidence type="ECO:0000256" key="1">
    <source>
        <dbReference type="ARBA" id="ARBA00022741"/>
    </source>
</evidence>
<protein>
    <recommendedName>
        <fullName evidence="5">ATP-dependent RNA helicase</fullName>
        <ecNumber evidence="5">3.6.4.13</ecNumber>
    </recommendedName>
</protein>
<evidence type="ECO:0000256" key="3">
    <source>
        <dbReference type="ARBA" id="ARBA00022840"/>
    </source>
</evidence>
<evidence type="ECO:0000256" key="4">
    <source>
        <dbReference type="ARBA" id="ARBA00022884"/>
    </source>
</evidence>
<comment type="caution">
    <text evidence="10">The sequence shown here is derived from an EMBL/GenBank/DDBJ whole genome shotgun (WGS) entry which is preliminary data.</text>
</comment>
<comment type="similarity">
    <text evidence="5">Belongs to the DEAD box helicase family.</text>
</comment>
<organism evidence="10 11">
    <name type="scientific">Babesia divergens</name>
    <dbReference type="NCBI Taxonomy" id="32595"/>
    <lineage>
        <taxon>Eukaryota</taxon>
        <taxon>Sar</taxon>
        <taxon>Alveolata</taxon>
        <taxon>Apicomplexa</taxon>
        <taxon>Aconoidasida</taxon>
        <taxon>Piroplasmida</taxon>
        <taxon>Babesiidae</taxon>
        <taxon>Babesia</taxon>
    </lineage>
</organism>
<dbReference type="SUPFAM" id="SSF53335">
    <property type="entry name" value="S-adenosyl-L-methionine-dependent methyltransferases"/>
    <property type="match status" value="2"/>
</dbReference>
<feature type="region of interest" description="Disordered" evidence="7">
    <location>
        <begin position="83"/>
        <end position="111"/>
    </location>
</feature>
<dbReference type="Pfam" id="PF00270">
    <property type="entry name" value="DEAD"/>
    <property type="match status" value="1"/>
</dbReference>
<dbReference type="PANTHER" id="PTHR24031">
    <property type="entry name" value="RNA HELICASE"/>
    <property type="match status" value="1"/>
</dbReference>
<dbReference type="SMART" id="SM00490">
    <property type="entry name" value="HELICc"/>
    <property type="match status" value="1"/>
</dbReference>
<dbReference type="Gene3D" id="3.40.50.150">
    <property type="entry name" value="Vaccinia Virus protein VP39"/>
    <property type="match status" value="2"/>
</dbReference>
<feature type="compositionally biased region" description="Basic and acidic residues" evidence="7">
    <location>
        <begin position="175"/>
        <end position="188"/>
    </location>
</feature>
<dbReference type="SUPFAM" id="SSF52540">
    <property type="entry name" value="P-loop containing nucleoside triphosphate hydrolases"/>
    <property type="match status" value="1"/>
</dbReference>
<dbReference type="GO" id="GO:0005524">
    <property type="term" value="F:ATP binding"/>
    <property type="evidence" value="ECO:0007669"/>
    <property type="project" value="UniProtKB-UniRule"/>
</dbReference>
<dbReference type="SMART" id="SM00487">
    <property type="entry name" value="DEXDc"/>
    <property type="match status" value="1"/>
</dbReference>
<dbReference type="EMBL" id="JAHBMH010000062">
    <property type="protein sequence ID" value="KAK1934737.1"/>
    <property type="molecule type" value="Genomic_DNA"/>
</dbReference>
<feature type="region of interest" description="Disordered" evidence="7">
    <location>
        <begin position="315"/>
        <end position="353"/>
    </location>
</feature>
<name>A0AAD9GAE4_BABDI</name>
<evidence type="ECO:0000256" key="6">
    <source>
        <dbReference type="SAM" id="Coils"/>
    </source>
</evidence>
<dbReference type="InterPro" id="IPR011545">
    <property type="entry name" value="DEAD/DEAH_box_helicase_dom"/>
</dbReference>
<evidence type="ECO:0000256" key="7">
    <source>
        <dbReference type="SAM" id="MobiDB-lite"/>
    </source>
</evidence>
<keyword evidence="4 5" id="KW-0694">RNA-binding</keyword>
<evidence type="ECO:0000313" key="11">
    <source>
        <dbReference type="Proteomes" id="UP001195914"/>
    </source>
</evidence>
<dbReference type="InterPro" id="IPR029063">
    <property type="entry name" value="SAM-dependent_MTases_sf"/>
</dbReference>
<keyword evidence="6" id="KW-0175">Coiled coil</keyword>
<evidence type="ECO:0000313" key="10">
    <source>
        <dbReference type="EMBL" id="KAK1934737.1"/>
    </source>
</evidence>
<feature type="chain" id="PRO_5042188139" description="ATP-dependent RNA helicase" evidence="8">
    <location>
        <begin position="16"/>
        <end position="1820"/>
    </location>
</feature>
<keyword evidence="5" id="KW-0347">Helicase</keyword>
<dbReference type="InterPro" id="IPR014001">
    <property type="entry name" value="Helicase_ATP-bd"/>
</dbReference>
<keyword evidence="11" id="KW-1185">Reference proteome</keyword>